<evidence type="ECO:0000313" key="1">
    <source>
        <dbReference type="EMBL" id="KAH9755587.1"/>
    </source>
</evidence>
<gene>
    <name evidence="1" type="ORF">KPL71_015831</name>
</gene>
<dbReference type="EMBL" id="CM039174">
    <property type="protein sequence ID" value="KAH9755587.1"/>
    <property type="molecule type" value="Genomic_DNA"/>
</dbReference>
<keyword evidence="2" id="KW-1185">Reference proteome</keyword>
<reference evidence="2" key="1">
    <citation type="journal article" date="2023" name="Hortic. Res.">
        <title>A chromosome-level phased genome enabling allele-level studies in sweet orange: a case study on citrus Huanglongbing tolerance.</title>
        <authorList>
            <person name="Wu B."/>
            <person name="Yu Q."/>
            <person name="Deng Z."/>
            <person name="Duan Y."/>
            <person name="Luo F."/>
            <person name="Gmitter F. Jr."/>
        </authorList>
    </citation>
    <scope>NUCLEOTIDE SEQUENCE [LARGE SCALE GENOMIC DNA]</scope>
    <source>
        <strain evidence="2">cv. Valencia</strain>
    </source>
</reference>
<comment type="caution">
    <text evidence="1">The sequence shown here is derived from an EMBL/GenBank/DDBJ whole genome shotgun (WGS) entry which is preliminary data.</text>
</comment>
<accession>A0ACB8KMA3</accession>
<evidence type="ECO:0000313" key="2">
    <source>
        <dbReference type="Proteomes" id="UP000829398"/>
    </source>
</evidence>
<dbReference type="Proteomes" id="UP000829398">
    <property type="component" value="Chromosome 5"/>
</dbReference>
<sequence>MRALCNSVVSLSWRSANGTPTDANTQYVCFTWVLFQQYVGTSLSEPDLLCAAHTILAELANDAKKPDREAIYVRMLASVLASMQGRAEKRLLRYHDNFHRGTVGQIENLLPLALLALKILGEYVSITEGGLERGATKVVMDSTGDRVDHYIRSSVKNAFTNIIESGNLRTEDSDGNDLGETGALLQLAKEAEDLALRERECFSPILKRWHSIAAGVATVTFHQCYGAVLKQYLAETGTLKNHTVDVLQRAGNLEKVLVQMVVEASAECDDGGKGIVREMIPYEVDSIILRQLRLWIQEKINKGKECYLRAKESESKSEPYAQSAVELMRNAKDTVDDFFEIPIGITDDLVHDLADGLQQLFREYTTFVASCGARHSYLPTLPPLKRCNSDSKFSKLWKKASPCTVAVEDVQQINGSNEGHHPRPSTSRGTQRLHIRLNTLHYLVSYIHSLDKTLSLSPKIVPVLLTL</sequence>
<protein>
    <submittedName>
        <fullName evidence="1">Uncharacterized protein</fullName>
    </submittedName>
</protein>
<proteinExistence type="predicted"/>
<organism evidence="1 2">
    <name type="scientific">Citrus sinensis</name>
    <name type="common">Sweet orange</name>
    <name type="synonym">Citrus aurantium var. sinensis</name>
    <dbReference type="NCBI Taxonomy" id="2711"/>
    <lineage>
        <taxon>Eukaryota</taxon>
        <taxon>Viridiplantae</taxon>
        <taxon>Streptophyta</taxon>
        <taxon>Embryophyta</taxon>
        <taxon>Tracheophyta</taxon>
        <taxon>Spermatophyta</taxon>
        <taxon>Magnoliopsida</taxon>
        <taxon>eudicotyledons</taxon>
        <taxon>Gunneridae</taxon>
        <taxon>Pentapetalae</taxon>
        <taxon>rosids</taxon>
        <taxon>malvids</taxon>
        <taxon>Sapindales</taxon>
        <taxon>Rutaceae</taxon>
        <taxon>Aurantioideae</taxon>
        <taxon>Citrus</taxon>
    </lineage>
</organism>
<name>A0ACB8KMA3_CITSI</name>